<sequence>MSKVDYLKASSAITSDVMQLTQQQMKKGSSNGNNGGQGGNGGSSSSGNNPEYMVKPGGQGLKMIVGKTKGSNISSLKDKLKLGLKAVGGKKGFSGLKTPSLGINTNKLNAPLGGTGSGGTGKKSGNGNGNKNQDKDPSSAEKKYPKNSSSSGNNASGKPKEDEMDLTRKLFMPGSGAFDAPKFDFTKYQIPRKSSSTGGNGGMGVGSVGGNSDSQKNAEPSPPTSSKDKEGISGTKDDKLSESVLKNLEKDTSRDSKNDIATLQSSALGISSTSTV</sequence>
<evidence type="ECO:0000256" key="1">
    <source>
        <dbReference type="SAM" id="MobiDB-lite"/>
    </source>
</evidence>
<dbReference type="AlphaFoldDB" id="A0A8J2KNR3"/>
<accession>A0A8J2KNR3</accession>
<feature type="compositionally biased region" description="Gly residues" evidence="1">
    <location>
        <begin position="33"/>
        <end position="44"/>
    </location>
</feature>
<name>A0A8J2KNR3_9HEXA</name>
<feature type="region of interest" description="Disordered" evidence="1">
    <location>
        <begin position="88"/>
        <end position="258"/>
    </location>
</feature>
<feature type="non-terminal residue" evidence="2">
    <location>
        <position position="276"/>
    </location>
</feature>
<dbReference type="EMBL" id="CAJVCH010475068">
    <property type="protein sequence ID" value="CAG7820313.1"/>
    <property type="molecule type" value="Genomic_DNA"/>
</dbReference>
<reference evidence="2" key="1">
    <citation type="submission" date="2021-06" db="EMBL/GenBank/DDBJ databases">
        <authorList>
            <person name="Hodson N. C."/>
            <person name="Mongue J. A."/>
            <person name="Jaron S. K."/>
        </authorList>
    </citation>
    <scope>NUCLEOTIDE SEQUENCE</scope>
</reference>
<comment type="caution">
    <text evidence="2">The sequence shown here is derived from an EMBL/GenBank/DDBJ whole genome shotgun (WGS) entry which is preliminary data.</text>
</comment>
<evidence type="ECO:0000313" key="2">
    <source>
        <dbReference type="EMBL" id="CAG7820313.1"/>
    </source>
</evidence>
<feature type="compositionally biased region" description="Basic and acidic residues" evidence="1">
    <location>
        <begin position="158"/>
        <end position="168"/>
    </location>
</feature>
<feature type="compositionally biased region" description="Gly residues" evidence="1">
    <location>
        <begin position="113"/>
        <end position="128"/>
    </location>
</feature>
<feature type="compositionally biased region" description="Basic and acidic residues" evidence="1">
    <location>
        <begin position="132"/>
        <end position="144"/>
    </location>
</feature>
<feature type="compositionally biased region" description="Gly residues" evidence="1">
    <location>
        <begin position="198"/>
        <end position="209"/>
    </location>
</feature>
<proteinExistence type="predicted"/>
<gene>
    <name evidence="2" type="ORF">AFUS01_LOCUS30711</name>
</gene>
<feature type="compositionally biased region" description="Basic and acidic residues" evidence="1">
    <location>
        <begin position="226"/>
        <end position="258"/>
    </location>
</feature>
<protein>
    <submittedName>
        <fullName evidence="2">Uncharacterized protein</fullName>
    </submittedName>
</protein>
<keyword evidence="3" id="KW-1185">Reference proteome</keyword>
<feature type="compositionally biased region" description="Low complexity" evidence="1">
    <location>
        <begin position="146"/>
        <end position="157"/>
    </location>
</feature>
<feature type="compositionally biased region" description="Polar residues" evidence="1">
    <location>
        <begin position="17"/>
        <end position="27"/>
    </location>
</feature>
<organism evidence="2 3">
    <name type="scientific">Allacma fusca</name>
    <dbReference type="NCBI Taxonomy" id="39272"/>
    <lineage>
        <taxon>Eukaryota</taxon>
        <taxon>Metazoa</taxon>
        <taxon>Ecdysozoa</taxon>
        <taxon>Arthropoda</taxon>
        <taxon>Hexapoda</taxon>
        <taxon>Collembola</taxon>
        <taxon>Symphypleona</taxon>
        <taxon>Sminthuridae</taxon>
        <taxon>Allacma</taxon>
    </lineage>
</organism>
<dbReference type="Proteomes" id="UP000708208">
    <property type="component" value="Unassembled WGS sequence"/>
</dbReference>
<feature type="region of interest" description="Disordered" evidence="1">
    <location>
        <begin position="17"/>
        <end position="65"/>
    </location>
</feature>
<evidence type="ECO:0000313" key="3">
    <source>
        <dbReference type="Proteomes" id="UP000708208"/>
    </source>
</evidence>